<feature type="transmembrane region" description="Helical" evidence="9">
    <location>
        <begin position="271"/>
        <end position="294"/>
    </location>
</feature>
<dbReference type="PANTHER" id="PTHR10766:SF111">
    <property type="entry name" value="TRANSMEMBRANE 9 SUPERFAMILY MEMBER 2"/>
    <property type="match status" value="1"/>
</dbReference>
<feature type="transmembrane region" description="Helical" evidence="9">
    <location>
        <begin position="496"/>
        <end position="520"/>
    </location>
</feature>
<keyword evidence="7 9" id="KW-1133">Transmembrane helix</keyword>
<evidence type="ECO:0000256" key="7">
    <source>
        <dbReference type="ARBA" id="ARBA00022989"/>
    </source>
</evidence>
<protein>
    <recommendedName>
        <fullName evidence="9">Transmembrane 9 superfamily member</fullName>
    </recommendedName>
</protein>
<dbReference type="GO" id="GO:0010008">
    <property type="term" value="C:endosome membrane"/>
    <property type="evidence" value="ECO:0007669"/>
    <property type="project" value="UniProtKB-SubCell"/>
</dbReference>
<feature type="transmembrane region" description="Helical" evidence="9">
    <location>
        <begin position="563"/>
        <end position="584"/>
    </location>
</feature>
<evidence type="ECO:0000256" key="3">
    <source>
        <dbReference type="ARBA" id="ARBA00005227"/>
    </source>
</evidence>
<feature type="transmembrane region" description="Helical" evidence="9">
    <location>
        <begin position="369"/>
        <end position="389"/>
    </location>
</feature>
<name>A0A9Q0HIG1_9POAL</name>
<sequence>MAKPGETPARAFLALLLFFLVLSPSTAFYLPGVAPRDFQKDDDLPVKVNKLSSTKTQLPYDYYFLEYCKPQTIMNNAENLGEVLHGDRIENSVYTFKMRRDESCKVACRIKISKEGAKNFKEKIDDEYRVNMILDNLPVAVPRQRRDGSQIPSYEHGFRVGYKGKDDQYFINNHLSFRVMYHKEELAEESRIVGFEVIPSSIKHEYGEWDEKNPKLITCNPTTKITPGSHTPQEVAADQYVVFSYDVTFTLSDIKWASRWDTYLLMNDDQIHWFSIINSLMIVLFLSGMIAMIMMRTLYKDIANYNQLDSQEEAQEETGWKLVHGDVFRSPVHSGLLCVYVGTGVQFFGMTLVTMIFALLGFLSPSNRGGLMTAMVLLWVFMGLFAGYASSRLYKMFKGTEWKKITLKTAFMFPGIVFVVFFVLNAIIWGEKSSGAVPFGTMFALVLLWFGISVPLVFVGSYLGFKKPAVEDPVKTNKIPRQIPEQAWYMQPTFSILIGGILPFGAVFIELFFILTSVWLNQFYYIFGFLFIVFIILLITCAEITIVLCYFQLCSEDYNWWWRAYLTAGSSALYLFAYSVFYFFTKLEITKFVSGILYFGYMLIVSYAFFVLTGTIGFYACLWFVRKIYASVKID</sequence>
<evidence type="ECO:0000256" key="9">
    <source>
        <dbReference type="RuleBase" id="RU363079"/>
    </source>
</evidence>
<feature type="transmembrane region" description="Helical" evidence="9">
    <location>
        <begin position="410"/>
        <end position="430"/>
    </location>
</feature>
<evidence type="ECO:0000256" key="6">
    <source>
        <dbReference type="ARBA" id="ARBA00022753"/>
    </source>
</evidence>
<comment type="caution">
    <text evidence="10">The sequence shown here is derived from an EMBL/GenBank/DDBJ whole genome shotgun (WGS) entry which is preliminary data.</text>
</comment>
<comment type="subcellular location">
    <subcellularLocation>
        <location evidence="1">Endosome membrane</location>
        <topology evidence="1">Multi-pass membrane protein</topology>
    </subcellularLocation>
    <subcellularLocation>
        <location evidence="2">Golgi apparatus membrane</location>
        <topology evidence="2">Multi-pass membrane protein</topology>
    </subcellularLocation>
</comment>
<feature type="signal peptide" evidence="9">
    <location>
        <begin position="1"/>
        <end position="27"/>
    </location>
</feature>
<feature type="transmembrane region" description="Helical" evidence="9">
    <location>
        <begin position="526"/>
        <end position="551"/>
    </location>
</feature>
<dbReference type="Pfam" id="PF02990">
    <property type="entry name" value="EMP70"/>
    <property type="match status" value="1"/>
</dbReference>
<evidence type="ECO:0000313" key="11">
    <source>
        <dbReference type="Proteomes" id="UP001151287"/>
    </source>
</evidence>
<gene>
    <name evidence="10" type="ORF">LUZ63_019001</name>
</gene>
<accession>A0A9Q0HIG1</accession>
<evidence type="ECO:0000256" key="2">
    <source>
        <dbReference type="ARBA" id="ARBA00004653"/>
    </source>
</evidence>
<evidence type="ECO:0000256" key="5">
    <source>
        <dbReference type="ARBA" id="ARBA00022729"/>
    </source>
</evidence>
<dbReference type="InterPro" id="IPR036259">
    <property type="entry name" value="MFS_trans_sf"/>
</dbReference>
<dbReference type="GO" id="GO:0072657">
    <property type="term" value="P:protein localization to membrane"/>
    <property type="evidence" value="ECO:0007669"/>
    <property type="project" value="TreeGrafter"/>
</dbReference>
<dbReference type="EMBL" id="JAMQYH010000005">
    <property type="protein sequence ID" value="KAJ1687611.1"/>
    <property type="molecule type" value="Genomic_DNA"/>
</dbReference>
<keyword evidence="8 9" id="KW-0472">Membrane</keyword>
<dbReference type="OrthoDB" id="1666796at2759"/>
<dbReference type="GO" id="GO:0000139">
    <property type="term" value="C:Golgi membrane"/>
    <property type="evidence" value="ECO:0007669"/>
    <property type="project" value="UniProtKB-SubCell"/>
</dbReference>
<keyword evidence="4 9" id="KW-0812">Transmembrane</keyword>
<feature type="transmembrane region" description="Helical" evidence="9">
    <location>
        <begin position="337"/>
        <end position="363"/>
    </location>
</feature>
<evidence type="ECO:0000313" key="10">
    <source>
        <dbReference type="EMBL" id="KAJ1687611.1"/>
    </source>
</evidence>
<evidence type="ECO:0000256" key="1">
    <source>
        <dbReference type="ARBA" id="ARBA00004337"/>
    </source>
</evidence>
<dbReference type="PANTHER" id="PTHR10766">
    <property type="entry name" value="TRANSMEMBRANE 9 SUPERFAMILY PROTEIN"/>
    <property type="match status" value="1"/>
</dbReference>
<dbReference type="AlphaFoldDB" id="A0A9Q0HIG1"/>
<comment type="similarity">
    <text evidence="3 9">Belongs to the nonaspanin (TM9SF) (TC 9.A.2) family.</text>
</comment>
<keyword evidence="6" id="KW-0967">Endosome</keyword>
<dbReference type="InterPro" id="IPR004240">
    <property type="entry name" value="EMP70"/>
</dbReference>
<reference evidence="10" key="1">
    <citation type="journal article" date="2022" name="Cell">
        <title>Repeat-based holocentromeres influence genome architecture and karyotype evolution.</title>
        <authorList>
            <person name="Hofstatter P.G."/>
            <person name="Thangavel G."/>
            <person name="Lux T."/>
            <person name="Neumann P."/>
            <person name="Vondrak T."/>
            <person name="Novak P."/>
            <person name="Zhang M."/>
            <person name="Costa L."/>
            <person name="Castellani M."/>
            <person name="Scott A."/>
            <person name="Toegelov H."/>
            <person name="Fuchs J."/>
            <person name="Mata-Sucre Y."/>
            <person name="Dias Y."/>
            <person name="Vanzela A.L.L."/>
            <person name="Huettel B."/>
            <person name="Almeida C.C.S."/>
            <person name="Simkova H."/>
            <person name="Souza G."/>
            <person name="Pedrosa-Harand A."/>
            <person name="Macas J."/>
            <person name="Mayer K.F.X."/>
            <person name="Houben A."/>
            <person name="Marques A."/>
        </authorList>
    </citation>
    <scope>NUCLEOTIDE SEQUENCE</scope>
    <source>
        <strain evidence="10">RhyBre1mFocal</strain>
    </source>
</reference>
<organism evidence="10 11">
    <name type="scientific">Rhynchospora breviuscula</name>
    <dbReference type="NCBI Taxonomy" id="2022672"/>
    <lineage>
        <taxon>Eukaryota</taxon>
        <taxon>Viridiplantae</taxon>
        <taxon>Streptophyta</taxon>
        <taxon>Embryophyta</taxon>
        <taxon>Tracheophyta</taxon>
        <taxon>Spermatophyta</taxon>
        <taxon>Magnoliopsida</taxon>
        <taxon>Liliopsida</taxon>
        <taxon>Poales</taxon>
        <taxon>Cyperaceae</taxon>
        <taxon>Cyperoideae</taxon>
        <taxon>Rhynchosporeae</taxon>
        <taxon>Rhynchospora</taxon>
    </lineage>
</organism>
<feature type="transmembrane region" description="Helical" evidence="9">
    <location>
        <begin position="596"/>
        <end position="625"/>
    </location>
</feature>
<evidence type="ECO:0000256" key="4">
    <source>
        <dbReference type="ARBA" id="ARBA00022692"/>
    </source>
</evidence>
<dbReference type="SUPFAM" id="SSF103473">
    <property type="entry name" value="MFS general substrate transporter"/>
    <property type="match status" value="1"/>
</dbReference>
<keyword evidence="5 9" id="KW-0732">Signal</keyword>
<feature type="transmembrane region" description="Helical" evidence="9">
    <location>
        <begin position="442"/>
        <end position="465"/>
    </location>
</feature>
<keyword evidence="11" id="KW-1185">Reference proteome</keyword>
<dbReference type="Proteomes" id="UP001151287">
    <property type="component" value="Unassembled WGS sequence"/>
</dbReference>
<feature type="chain" id="PRO_5040542898" description="Transmembrane 9 superfamily member" evidence="9">
    <location>
        <begin position="28"/>
        <end position="635"/>
    </location>
</feature>
<evidence type="ECO:0000256" key="8">
    <source>
        <dbReference type="ARBA" id="ARBA00023136"/>
    </source>
</evidence>
<proteinExistence type="inferred from homology"/>